<organism evidence="4 5">
    <name type="scientific">Bacillus salitolerans</name>
    <dbReference type="NCBI Taxonomy" id="1437434"/>
    <lineage>
        <taxon>Bacteria</taxon>
        <taxon>Bacillati</taxon>
        <taxon>Bacillota</taxon>
        <taxon>Bacilli</taxon>
        <taxon>Bacillales</taxon>
        <taxon>Bacillaceae</taxon>
        <taxon>Bacillus</taxon>
    </lineage>
</organism>
<feature type="domain" description="SLH" evidence="3">
    <location>
        <begin position="250"/>
        <end position="313"/>
    </location>
</feature>
<accession>A0ABW4LRX5</accession>
<sequence>MFKKLAISFLSLALLINVTLTKETTAEENDPFSWMKDAEAKISPYLYNYLLENAGMTSYLYADKTINLKETEQFFESILEKTNDYIIGTKFNYTTIITKEGLFISFADGVKYASTLYEGSYRGDIIVQRAVKQFAGPTVQSFAHLNFKHLDATSYSFIRTFGTVNLPMNVEIREITEYEQRREGNLNPFIFSPGLTHKIDGWTGQIDVDGIPIKNSGYDYGYVGITYKGDKITVSEAHTNNKFFNLNNHFSPIFKDADELYWATKEIQWAVKNGLVKGYADGTFKPENTLTEAQLATILARYFDLKSDQQYGHWSQPIYDMLKAYNLPLKGYKDDKVKDQPVTRGTLAQVFAATQGKKSELKSAVQFMYDNELATARNGQKTYESYGVDEVLKRSHISAFFQRLDARGFNEIK</sequence>
<keyword evidence="1 2" id="KW-0732">Signal</keyword>
<evidence type="ECO:0000256" key="2">
    <source>
        <dbReference type="SAM" id="SignalP"/>
    </source>
</evidence>
<proteinExistence type="predicted"/>
<gene>
    <name evidence="4" type="ORF">ACFSCX_09715</name>
</gene>
<dbReference type="PROSITE" id="PS51272">
    <property type="entry name" value="SLH"/>
    <property type="match status" value="1"/>
</dbReference>
<protein>
    <submittedName>
        <fullName evidence="4">S-layer homology domain-containing protein</fullName>
    </submittedName>
</protein>
<dbReference type="EMBL" id="JBHUEM010000011">
    <property type="protein sequence ID" value="MFD1736843.1"/>
    <property type="molecule type" value="Genomic_DNA"/>
</dbReference>
<dbReference type="InterPro" id="IPR001119">
    <property type="entry name" value="SLH_dom"/>
</dbReference>
<evidence type="ECO:0000259" key="3">
    <source>
        <dbReference type="PROSITE" id="PS51272"/>
    </source>
</evidence>
<comment type="caution">
    <text evidence="4">The sequence shown here is derived from an EMBL/GenBank/DDBJ whole genome shotgun (WGS) entry which is preliminary data.</text>
</comment>
<dbReference type="Proteomes" id="UP001597214">
    <property type="component" value="Unassembled WGS sequence"/>
</dbReference>
<dbReference type="Pfam" id="PF00395">
    <property type="entry name" value="SLH"/>
    <property type="match status" value="1"/>
</dbReference>
<feature type="chain" id="PRO_5047069604" evidence="2">
    <location>
        <begin position="22"/>
        <end position="413"/>
    </location>
</feature>
<reference evidence="5" key="1">
    <citation type="journal article" date="2019" name="Int. J. Syst. Evol. Microbiol.">
        <title>The Global Catalogue of Microorganisms (GCM) 10K type strain sequencing project: providing services to taxonomists for standard genome sequencing and annotation.</title>
        <authorList>
            <consortium name="The Broad Institute Genomics Platform"/>
            <consortium name="The Broad Institute Genome Sequencing Center for Infectious Disease"/>
            <person name="Wu L."/>
            <person name="Ma J."/>
        </authorList>
    </citation>
    <scope>NUCLEOTIDE SEQUENCE [LARGE SCALE GENOMIC DNA]</scope>
    <source>
        <strain evidence="5">CCUG 49339</strain>
    </source>
</reference>
<feature type="signal peptide" evidence="2">
    <location>
        <begin position="1"/>
        <end position="21"/>
    </location>
</feature>
<dbReference type="RefSeq" id="WP_377928020.1">
    <property type="nucleotide sequence ID" value="NZ_JBHUEM010000011.1"/>
</dbReference>
<keyword evidence="5" id="KW-1185">Reference proteome</keyword>
<evidence type="ECO:0000313" key="4">
    <source>
        <dbReference type="EMBL" id="MFD1736843.1"/>
    </source>
</evidence>
<evidence type="ECO:0000256" key="1">
    <source>
        <dbReference type="ARBA" id="ARBA00022729"/>
    </source>
</evidence>
<evidence type="ECO:0000313" key="5">
    <source>
        <dbReference type="Proteomes" id="UP001597214"/>
    </source>
</evidence>
<name>A0ABW4LRX5_9BACI</name>